<name>A0A1T4ZZZ9_9SPHN</name>
<dbReference type="AlphaFoldDB" id="A0A1T4ZZZ9"/>
<gene>
    <name evidence="1" type="ORF">SAMN06295937_100234</name>
</gene>
<accession>A0A1T4ZZZ9</accession>
<reference evidence="2" key="1">
    <citation type="submission" date="2017-02" db="EMBL/GenBank/DDBJ databases">
        <authorList>
            <person name="Varghese N."/>
            <person name="Submissions S."/>
        </authorList>
    </citation>
    <scope>NUCLEOTIDE SEQUENCE [LARGE SCALE GENOMIC DNA]</scope>
    <source>
        <strain evidence="2">R11H</strain>
    </source>
</reference>
<dbReference type="RefSeq" id="WP_245798522.1">
    <property type="nucleotide sequence ID" value="NZ_FUYP01000002.1"/>
</dbReference>
<keyword evidence="2" id="KW-1185">Reference proteome</keyword>
<protein>
    <submittedName>
        <fullName evidence="1">Uncharacterized protein</fullName>
    </submittedName>
</protein>
<sequence length="108" mass="11665">MKPWSPAAAPRAFGPHRRLRCLLARQLPRGLSLGSSTLRAWASANFVGSSHQFRCTFATGEAEALRAALDAQLEGAEWRLPGHVVADTAVRTESEAGALQIEILTIED</sequence>
<evidence type="ECO:0000313" key="2">
    <source>
        <dbReference type="Proteomes" id="UP000190044"/>
    </source>
</evidence>
<dbReference type="EMBL" id="FUYP01000002">
    <property type="protein sequence ID" value="SKB28256.1"/>
    <property type="molecule type" value="Genomic_DNA"/>
</dbReference>
<organism evidence="1 2">
    <name type="scientific">Sphingopyxis flava</name>
    <dbReference type="NCBI Taxonomy" id="1507287"/>
    <lineage>
        <taxon>Bacteria</taxon>
        <taxon>Pseudomonadati</taxon>
        <taxon>Pseudomonadota</taxon>
        <taxon>Alphaproteobacteria</taxon>
        <taxon>Sphingomonadales</taxon>
        <taxon>Sphingomonadaceae</taxon>
        <taxon>Sphingopyxis</taxon>
    </lineage>
</organism>
<evidence type="ECO:0000313" key="1">
    <source>
        <dbReference type="EMBL" id="SKB28256.1"/>
    </source>
</evidence>
<proteinExistence type="predicted"/>
<dbReference type="Proteomes" id="UP000190044">
    <property type="component" value="Unassembled WGS sequence"/>
</dbReference>